<accession>A0A4S1DUF2</accession>
<proteinExistence type="predicted"/>
<protein>
    <recommendedName>
        <fullName evidence="4">Cytochrome b561 bacterial/Ni-hydrogenase domain-containing protein</fullName>
    </recommendedName>
</protein>
<comment type="caution">
    <text evidence="2">The sequence shown here is derived from an EMBL/GenBank/DDBJ whole genome shotgun (WGS) entry which is preliminary data.</text>
</comment>
<keyword evidence="1" id="KW-0472">Membrane</keyword>
<dbReference type="OrthoDB" id="978704at2"/>
<name>A0A4S1DUF2_9FLAO</name>
<dbReference type="AlphaFoldDB" id="A0A4S1DUF2"/>
<keyword evidence="1" id="KW-0812">Transmembrane</keyword>
<keyword evidence="3" id="KW-1185">Reference proteome</keyword>
<reference evidence="2 3" key="1">
    <citation type="submission" date="2019-04" db="EMBL/GenBank/DDBJ databases">
        <authorList>
            <person name="Liu A."/>
        </authorList>
    </citation>
    <scope>NUCLEOTIDE SEQUENCE [LARGE SCALE GENOMIC DNA]</scope>
    <source>
        <strain evidence="2 3">RZ03</strain>
    </source>
</reference>
<evidence type="ECO:0008006" key="4">
    <source>
        <dbReference type="Google" id="ProtNLM"/>
    </source>
</evidence>
<feature type="transmembrane region" description="Helical" evidence="1">
    <location>
        <begin position="7"/>
        <end position="24"/>
    </location>
</feature>
<organism evidence="2 3">
    <name type="scientific">Flavivirga rizhaonensis</name>
    <dbReference type="NCBI Taxonomy" id="2559571"/>
    <lineage>
        <taxon>Bacteria</taxon>
        <taxon>Pseudomonadati</taxon>
        <taxon>Bacteroidota</taxon>
        <taxon>Flavobacteriia</taxon>
        <taxon>Flavobacteriales</taxon>
        <taxon>Flavobacteriaceae</taxon>
        <taxon>Flavivirga</taxon>
    </lineage>
</organism>
<evidence type="ECO:0000313" key="2">
    <source>
        <dbReference type="EMBL" id="TGV01455.1"/>
    </source>
</evidence>
<feature type="transmembrane region" description="Helical" evidence="1">
    <location>
        <begin position="44"/>
        <end position="64"/>
    </location>
</feature>
<keyword evidence="1" id="KW-1133">Transmembrane helix</keyword>
<dbReference type="EMBL" id="SRSO01000023">
    <property type="protein sequence ID" value="TGV01455.1"/>
    <property type="molecule type" value="Genomic_DNA"/>
</dbReference>
<sequence length="159" mass="18877">MLINNKSSLIGLIFLSAFFLQFFLKLKWNWLFELQQQEMYKRWSGMVLALFIVFQWVLTLTRIIKKLRKHAISMQTIHKWLGAISPLVFYIHSMSLGYGYLLLLSYIFFSNTLLGYFNLDVIKNNSDLLFKGWMIAHVALSIIVTIMMVFHITIVFYYK</sequence>
<feature type="transmembrane region" description="Helical" evidence="1">
    <location>
        <begin position="98"/>
        <end position="117"/>
    </location>
</feature>
<dbReference type="Proteomes" id="UP000307602">
    <property type="component" value="Unassembled WGS sequence"/>
</dbReference>
<feature type="transmembrane region" description="Helical" evidence="1">
    <location>
        <begin position="138"/>
        <end position="158"/>
    </location>
</feature>
<evidence type="ECO:0000313" key="3">
    <source>
        <dbReference type="Proteomes" id="UP000307602"/>
    </source>
</evidence>
<evidence type="ECO:0000256" key="1">
    <source>
        <dbReference type="SAM" id="Phobius"/>
    </source>
</evidence>
<gene>
    <name evidence="2" type="ORF">EM932_15280</name>
</gene>